<keyword evidence="3" id="KW-1185">Reference proteome</keyword>
<sequence>MAAAAAAAVESNLAEMKRKLRTVKSAESLTSGISEVANNNEVDGLGPLQNLHKPPGHNRSVSHDSYFDTIQNSQNNSEGSLLDLSEIQLNFDLEESEMRIFSEDESLVSSPRIQKDGYRRYLARARPDDYHSAVGDSANPSPKKQARAALMSPESSMSRKRTRLEDQLSDIQYIDCNTPDNLVSTTAQIHHAPVATTALDSTTKSSAKSSAATAESSYQPPKSKSPRNSSSSSSNAEQTISSLDIGEKLLLLVQTGTLTTPTPPSPAYRPLNESSACTTPGDPSISPFGSESYFRTQLEKQRLVQDEDEGTKYRTDSAASIYENLVLPSPPSPKTSSPTYENVLTTISITYRSPTKRFSSSSTSPAANTAVDSIYEDISTNMERAAKVPTEPAVLPMQQANQPNTETVKESGERRPKSLSALEELRAKTESIRLKSNSSTGAVCNSRSETRTISSSSTLTNNGTLAKSSETATFDSSASSDLVNASSNASSLSPSSRQRPPGLPYHHFVVGNEDPLSPTDDLSLSEIVAQTCSENLSGEQYSCPATPTHASLSPNVSPTTNNSRTRNTESSDGSPVMMMMMVVVGSNTAPKVKLKSDASSSSVSVSSSERDDVEARATDSSEEELLARLSNCTANTTITNENECRMDKRKSSETVEDDDDNSIYQQVKYLRRSVHEINALLMDAGNDVCDDGGEKSEPAPSHDFDSLEEDRHLYQNVDESEREENSKETEKTERRSYHHHQHRRKEEQEVAATVTEEENVDACENVDVKSLTNIFEHKDNNTVTQSKSSLSCLPMSLHSIIAAPLSEERTLLSSSASMHARNSNSFTEKICNLVEEKSRQQTNPERNKKNLYDKDSLPPCVRLRNLRYANIIKTRSLDEHEFSKECGTEDLSSSTRRRTTATDVLTVTAADPSRRKSLDENLSSAVGYRRCYLPPIATNDPKVLNRPKQLPGSGGSDLTGRTTEGNEDRSGTHSHHRLNAQQPQQQCRQKGDERTLENAVATTGIITSARFGTSLSDDTKLNRERIERYKEERRRELHEKYRSESFKEDKGTLLSRLKPKSKDEEAVSVARRTSQQPNRASESNCTTYLRRARKKSDDSFEEEKDALNSELSADSLEMEIVDGASIVTTTMTTTVPISNRAEKQQRRNASGDDINLRSLAAKFERPAPAKNTKDHKGGGGAIADTLKQQQQSAGKKKKKTDDDEPTIADSNELLMDEILRAPFGRGGSGGRRRRTTSSGNEWKKENVARDGRNSDPKLGLEAKSPSSRSLETARKEKMSPSLCIKDMKAIFEPKSQQ</sequence>
<evidence type="ECO:0000313" key="3">
    <source>
        <dbReference type="Proteomes" id="UP000051574"/>
    </source>
</evidence>
<feature type="compositionally biased region" description="Basic and acidic residues" evidence="1">
    <location>
        <begin position="407"/>
        <end position="416"/>
    </location>
</feature>
<feature type="compositionally biased region" description="Basic and acidic residues" evidence="1">
    <location>
        <begin position="723"/>
        <end position="735"/>
    </location>
</feature>
<evidence type="ECO:0000256" key="1">
    <source>
        <dbReference type="SAM" id="MobiDB-lite"/>
    </source>
</evidence>
<feature type="compositionally biased region" description="Basic and acidic residues" evidence="1">
    <location>
        <begin position="1241"/>
        <end position="1260"/>
    </location>
</feature>
<accession>A0A0T6B9G8</accession>
<feature type="region of interest" description="Disordered" evidence="1">
    <location>
        <begin position="129"/>
        <end position="162"/>
    </location>
</feature>
<feature type="region of interest" description="Disordered" evidence="1">
    <location>
        <begin position="539"/>
        <end position="574"/>
    </location>
</feature>
<feature type="compositionally biased region" description="Basic and acidic residues" evidence="1">
    <location>
        <begin position="1162"/>
        <end position="1177"/>
    </location>
</feature>
<feature type="compositionally biased region" description="Polar residues" evidence="1">
    <location>
        <begin position="465"/>
        <end position="474"/>
    </location>
</feature>
<proteinExistence type="predicted"/>
<feature type="compositionally biased region" description="Basic and acidic residues" evidence="1">
    <location>
        <begin position="1033"/>
        <end position="1051"/>
    </location>
</feature>
<feature type="region of interest" description="Disordered" evidence="1">
    <location>
        <begin position="38"/>
        <end position="62"/>
    </location>
</feature>
<feature type="compositionally biased region" description="Polar residues" evidence="1">
    <location>
        <begin position="434"/>
        <end position="443"/>
    </location>
</feature>
<feature type="compositionally biased region" description="Low complexity" evidence="1">
    <location>
        <begin position="198"/>
        <end position="235"/>
    </location>
</feature>
<organism evidence="2 3">
    <name type="scientific">Oryctes borbonicus</name>
    <dbReference type="NCBI Taxonomy" id="1629725"/>
    <lineage>
        <taxon>Eukaryota</taxon>
        <taxon>Metazoa</taxon>
        <taxon>Ecdysozoa</taxon>
        <taxon>Arthropoda</taxon>
        <taxon>Hexapoda</taxon>
        <taxon>Insecta</taxon>
        <taxon>Pterygota</taxon>
        <taxon>Neoptera</taxon>
        <taxon>Endopterygota</taxon>
        <taxon>Coleoptera</taxon>
        <taxon>Polyphaga</taxon>
        <taxon>Scarabaeiformia</taxon>
        <taxon>Scarabaeidae</taxon>
        <taxon>Dynastinae</taxon>
        <taxon>Oryctes</taxon>
    </lineage>
</organism>
<dbReference type="Proteomes" id="UP000051574">
    <property type="component" value="Unassembled WGS sequence"/>
</dbReference>
<gene>
    <name evidence="2" type="ORF">AMK59_3677</name>
</gene>
<feature type="region of interest" description="Disordered" evidence="1">
    <location>
        <begin position="198"/>
        <end position="240"/>
    </location>
</feature>
<feature type="region of interest" description="Disordered" evidence="1">
    <location>
        <begin position="1033"/>
        <end position="1086"/>
    </location>
</feature>
<feature type="compositionally biased region" description="Low complexity" evidence="1">
    <location>
        <begin position="445"/>
        <end position="464"/>
    </location>
</feature>
<dbReference type="OrthoDB" id="5873004at2759"/>
<feature type="region of interest" description="Disordered" evidence="1">
    <location>
        <begin position="592"/>
        <end position="622"/>
    </location>
</feature>
<feature type="compositionally biased region" description="Polar residues" evidence="1">
    <location>
        <begin position="539"/>
        <end position="550"/>
    </location>
</feature>
<comment type="caution">
    <text evidence="2">The sequence shown here is derived from an EMBL/GenBank/DDBJ whole genome shotgun (WGS) entry which is preliminary data.</text>
</comment>
<evidence type="ECO:0000313" key="2">
    <source>
        <dbReference type="EMBL" id="KRT83854.1"/>
    </source>
</evidence>
<name>A0A0T6B9G8_9SCAR</name>
<feature type="region of interest" description="Disordered" evidence="1">
    <location>
        <begin position="393"/>
        <end position="520"/>
    </location>
</feature>
<feature type="compositionally biased region" description="Polar residues" evidence="1">
    <location>
        <begin position="979"/>
        <end position="988"/>
    </location>
</feature>
<feature type="region of interest" description="Disordered" evidence="1">
    <location>
        <begin position="688"/>
        <end position="758"/>
    </location>
</feature>
<feature type="compositionally biased region" description="Basic and acidic residues" evidence="1">
    <location>
        <begin position="608"/>
        <end position="619"/>
    </location>
</feature>
<feature type="compositionally biased region" description="Low complexity" evidence="1">
    <location>
        <begin position="551"/>
        <end position="574"/>
    </location>
</feature>
<feature type="region of interest" description="Disordered" evidence="1">
    <location>
        <begin position="257"/>
        <end position="290"/>
    </location>
</feature>
<feature type="compositionally biased region" description="Basic and acidic residues" evidence="1">
    <location>
        <begin position="423"/>
        <end position="433"/>
    </location>
</feature>
<feature type="compositionally biased region" description="Low complexity" evidence="1">
    <location>
        <begin position="475"/>
        <end position="496"/>
    </location>
</feature>
<feature type="compositionally biased region" description="Polar residues" evidence="1">
    <location>
        <begin position="1071"/>
        <end position="1086"/>
    </location>
</feature>
<feature type="region of interest" description="Disordered" evidence="1">
    <location>
        <begin position="936"/>
        <end position="996"/>
    </location>
</feature>
<reference evidence="2 3" key="1">
    <citation type="submission" date="2015-09" db="EMBL/GenBank/DDBJ databases">
        <title>Draft genome of the scarab beetle Oryctes borbonicus.</title>
        <authorList>
            <person name="Meyer J.M."/>
            <person name="Markov G.V."/>
            <person name="Baskaran P."/>
            <person name="Herrmann M."/>
            <person name="Sommer R.J."/>
            <person name="Roedelsperger C."/>
        </authorList>
    </citation>
    <scope>NUCLEOTIDE SEQUENCE [LARGE SCALE GENOMIC DNA]</scope>
    <source>
        <strain evidence="2">OB123</strain>
        <tissue evidence="2">Whole animal</tissue>
    </source>
</reference>
<protein>
    <submittedName>
        <fullName evidence="2">Uncharacterized protein</fullName>
    </submittedName>
</protein>
<feature type="region of interest" description="Disordered" evidence="1">
    <location>
        <begin position="1159"/>
        <end position="1297"/>
    </location>
</feature>
<feature type="compositionally biased region" description="Basic and acidic residues" evidence="1">
    <location>
        <begin position="692"/>
        <end position="713"/>
    </location>
</feature>
<dbReference type="EMBL" id="LJIG01009051">
    <property type="protein sequence ID" value="KRT83854.1"/>
    <property type="molecule type" value="Genomic_DNA"/>
</dbReference>